<dbReference type="Pfam" id="PF09664">
    <property type="entry name" value="DUF2399"/>
    <property type="match status" value="1"/>
</dbReference>
<gene>
    <name evidence="2" type="ORF">M670_02127</name>
</gene>
<comment type="caution">
    <text evidence="2">The sequence shown here is derived from an EMBL/GenBank/DDBJ whole genome shotgun (WGS) entry which is preliminary data.</text>
</comment>
<dbReference type="OrthoDB" id="2502371at2"/>
<evidence type="ECO:0000313" key="3">
    <source>
        <dbReference type="Proteomes" id="UP000027936"/>
    </source>
</evidence>
<protein>
    <recommendedName>
        <fullName evidence="1">DUF2399 domain-containing protein</fullName>
    </recommendedName>
</protein>
<reference evidence="2 3" key="1">
    <citation type="submission" date="2014-04" db="EMBL/GenBank/DDBJ databases">
        <title>Draft genome sequence of Bacillus azotoformans MEV2011, a (co-) denitrifying strain unable to grow in the presence of oxygen.</title>
        <authorList>
            <person name="Nielsen M."/>
            <person name="Schreiber L."/>
            <person name="Finster K."/>
            <person name="Schramm A."/>
        </authorList>
    </citation>
    <scope>NUCLEOTIDE SEQUENCE [LARGE SCALE GENOMIC DNA]</scope>
    <source>
        <strain evidence="2 3">MEV2011</strain>
    </source>
</reference>
<dbReference type="AlphaFoldDB" id="A0A072NM22"/>
<accession>A0A072NM22</accession>
<dbReference type="InterPro" id="IPR036078">
    <property type="entry name" value="Spo11/TopoVI_A_sf"/>
</dbReference>
<proteinExistence type="predicted"/>
<organism evidence="2 3">
    <name type="scientific">Schinkia azotoformans MEV2011</name>
    <dbReference type="NCBI Taxonomy" id="1348973"/>
    <lineage>
        <taxon>Bacteria</taxon>
        <taxon>Bacillati</taxon>
        <taxon>Bacillota</taxon>
        <taxon>Bacilli</taxon>
        <taxon>Bacillales</taxon>
        <taxon>Bacillaceae</taxon>
        <taxon>Calidifontibacillus/Schinkia group</taxon>
        <taxon>Schinkia</taxon>
    </lineage>
</organism>
<dbReference type="RefSeq" id="WP_035195495.1">
    <property type="nucleotide sequence ID" value="NZ_JJRY01000007.1"/>
</dbReference>
<dbReference type="CDD" id="cd00188">
    <property type="entry name" value="TOPRIM"/>
    <property type="match status" value="1"/>
</dbReference>
<dbReference type="PATRIC" id="fig|1348973.3.peg.2061"/>
<dbReference type="Proteomes" id="UP000027936">
    <property type="component" value="Unassembled WGS sequence"/>
</dbReference>
<dbReference type="EMBL" id="JJRY01000007">
    <property type="protein sequence ID" value="KEF38501.1"/>
    <property type="molecule type" value="Genomic_DNA"/>
</dbReference>
<feature type="domain" description="DUF2399" evidence="1">
    <location>
        <begin position="296"/>
        <end position="385"/>
    </location>
</feature>
<dbReference type="SUPFAM" id="SSF56726">
    <property type="entry name" value="DNA topoisomerase IV, alpha subunit"/>
    <property type="match status" value="1"/>
</dbReference>
<dbReference type="GO" id="GO:0003677">
    <property type="term" value="F:DNA binding"/>
    <property type="evidence" value="ECO:0007669"/>
    <property type="project" value="InterPro"/>
</dbReference>
<dbReference type="InterPro" id="IPR024465">
    <property type="entry name" value="DUF2399"/>
</dbReference>
<evidence type="ECO:0000259" key="1">
    <source>
        <dbReference type="Pfam" id="PF09664"/>
    </source>
</evidence>
<sequence>MLEKDELDYIATFMLKTGERLELESTNDDHATIVDVKIIKQTERTYRVAGIINIAAGFVDDIPETIDQELMKLKLTPKKKVILDDHHPNTIKWFDCGWIMKEIRFKKDGKTPDSIHYHMGYRLYKYLNEQSRQKEEELAQEFTRWKAKVKMVKEAKTIDFSPQRKRGISHCKKNLHELCLLELSELKTVPYIPNTWPMTKIFKYLDFLLAFLQIDLEKKEFDWKEIGASYYKEIGGSKGFDQYKDEFIEQLESIAHCPAALLGMTSLGKITPVYFSGQLSGNFSTYQYGPVHALTDLAVSEENYETSADIFWLVENRAVLTRMAAEKNFLKETNSFVLCVDGHLRSAHKQFIGQVLASSSIKQIIIWSDYDSAGLQIAREIYDTVSEHYPSMIKWISADQTVIMNWAEYEQHMDHFLKNNRMEQEQVLGGAVDWKRWIQ</sequence>
<name>A0A072NM22_SCHAZ</name>
<evidence type="ECO:0000313" key="2">
    <source>
        <dbReference type="EMBL" id="KEF38501.1"/>
    </source>
</evidence>
<dbReference type="GO" id="GO:0005694">
    <property type="term" value="C:chromosome"/>
    <property type="evidence" value="ECO:0007669"/>
    <property type="project" value="InterPro"/>
</dbReference>